<accession>A0A844GV45</accession>
<dbReference type="Pfam" id="PF08447">
    <property type="entry name" value="PAS_3"/>
    <property type="match status" value="1"/>
</dbReference>
<dbReference type="Pfam" id="PF00512">
    <property type="entry name" value="HisKA"/>
    <property type="match status" value="1"/>
</dbReference>
<proteinExistence type="inferred from homology"/>
<dbReference type="PROSITE" id="PS50109">
    <property type="entry name" value="HIS_KIN"/>
    <property type="match status" value="1"/>
</dbReference>
<feature type="domain" description="PAC" evidence="18">
    <location>
        <begin position="494"/>
        <end position="546"/>
    </location>
</feature>
<dbReference type="AlphaFoldDB" id="A0A844GV45"/>
<dbReference type="Proteomes" id="UP000437131">
    <property type="component" value="Unassembled WGS sequence"/>
</dbReference>
<dbReference type="EMBL" id="WMIA01000003">
    <property type="protein sequence ID" value="MTF38095.1"/>
    <property type="molecule type" value="Genomic_DNA"/>
</dbReference>
<dbReference type="Pfam" id="PF13426">
    <property type="entry name" value="PAS_9"/>
    <property type="match status" value="1"/>
</dbReference>
<dbReference type="InterPro" id="IPR000700">
    <property type="entry name" value="PAS-assoc_C"/>
</dbReference>
<name>A0A844GV45_9CHRO</name>
<dbReference type="Pfam" id="PF08448">
    <property type="entry name" value="PAS_4"/>
    <property type="match status" value="1"/>
</dbReference>
<dbReference type="GO" id="GO:0009927">
    <property type="term" value="F:histidine phosphotransfer kinase activity"/>
    <property type="evidence" value="ECO:0007669"/>
    <property type="project" value="TreeGrafter"/>
</dbReference>
<feature type="domain" description="Response regulatory" evidence="16">
    <location>
        <begin position="946"/>
        <end position="1061"/>
    </location>
</feature>
<dbReference type="Gene3D" id="1.10.287.130">
    <property type="match status" value="1"/>
</dbReference>
<evidence type="ECO:0000259" key="15">
    <source>
        <dbReference type="PROSITE" id="PS50109"/>
    </source>
</evidence>
<dbReference type="Gene3D" id="3.30.450.20">
    <property type="entry name" value="PAS domain"/>
    <property type="match status" value="4"/>
</dbReference>
<comment type="similarity">
    <text evidence="3">In the N-terminal section; belongs to the phytochrome family.</text>
</comment>
<dbReference type="InterPro" id="IPR011006">
    <property type="entry name" value="CheY-like_superfamily"/>
</dbReference>
<dbReference type="InterPro" id="IPR001610">
    <property type="entry name" value="PAC"/>
</dbReference>
<dbReference type="GO" id="GO:0005524">
    <property type="term" value="F:ATP binding"/>
    <property type="evidence" value="ECO:0007669"/>
    <property type="project" value="UniProtKB-KW"/>
</dbReference>
<dbReference type="Gene3D" id="3.30.565.10">
    <property type="entry name" value="Histidine kinase-like ATPase, C-terminal domain"/>
    <property type="match status" value="1"/>
</dbReference>
<dbReference type="PROSITE" id="PS50112">
    <property type="entry name" value="PAS"/>
    <property type="match status" value="2"/>
</dbReference>
<dbReference type="NCBIfam" id="TIGR00229">
    <property type="entry name" value="sensory_box"/>
    <property type="match status" value="3"/>
</dbReference>
<reference evidence="19 20" key="1">
    <citation type="submission" date="2019-11" db="EMBL/GenBank/DDBJ databases">
        <title>Isolation of a new High Light Tolerant Cyanobacteria.</title>
        <authorList>
            <person name="Dobson Z."/>
            <person name="Vaughn N."/>
            <person name="Vaughn M."/>
            <person name="Fromme P."/>
            <person name="Mazor Y."/>
        </authorList>
    </citation>
    <scope>NUCLEOTIDE SEQUENCE [LARGE SCALE GENOMIC DNA]</scope>
    <source>
        <strain evidence="19 20">0216</strain>
    </source>
</reference>
<evidence type="ECO:0000313" key="19">
    <source>
        <dbReference type="EMBL" id="MTF38095.1"/>
    </source>
</evidence>
<comment type="caution">
    <text evidence="19">The sequence shown here is derived from an EMBL/GenBank/DDBJ whole genome shotgun (WGS) entry which is preliminary data.</text>
</comment>
<evidence type="ECO:0000256" key="14">
    <source>
        <dbReference type="PROSITE-ProRule" id="PRU00169"/>
    </source>
</evidence>
<dbReference type="InterPro" id="IPR013656">
    <property type="entry name" value="PAS_4"/>
</dbReference>
<keyword evidence="6" id="KW-0808">Transferase</keyword>
<keyword evidence="12" id="KW-0131">Cell cycle</keyword>
<comment type="subcellular location">
    <subcellularLocation>
        <location evidence="2">Membrane</location>
    </subcellularLocation>
</comment>
<keyword evidence="5" id="KW-0597">Phosphoprotein</keyword>
<dbReference type="SUPFAM" id="SSF55874">
    <property type="entry name" value="ATPase domain of HSP90 chaperone/DNA topoisomerase II/histidine kinase"/>
    <property type="match status" value="1"/>
</dbReference>
<feature type="domain" description="PAC" evidence="18">
    <location>
        <begin position="623"/>
        <end position="675"/>
    </location>
</feature>
<dbReference type="InterPro" id="IPR003594">
    <property type="entry name" value="HATPase_dom"/>
</dbReference>
<protein>
    <recommendedName>
        <fullName evidence="13">Circadian input-output histidine kinase CikA</fullName>
        <ecNumber evidence="4">2.7.13.3</ecNumber>
    </recommendedName>
</protein>
<dbReference type="InterPro" id="IPR003661">
    <property type="entry name" value="HisK_dim/P_dom"/>
</dbReference>
<evidence type="ECO:0000256" key="11">
    <source>
        <dbReference type="ARBA" id="ARBA00023136"/>
    </source>
</evidence>
<dbReference type="SMART" id="SM00387">
    <property type="entry name" value="HATPase_c"/>
    <property type="match status" value="1"/>
</dbReference>
<evidence type="ECO:0000256" key="5">
    <source>
        <dbReference type="ARBA" id="ARBA00022553"/>
    </source>
</evidence>
<evidence type="ECO:0000259" key="18">
    <source>
        <dbReference type="PROSITE" id="PS50113"/>
    </source>
</evidence>
<dbReference type="PANTHER" id="PTHR43047">
    <property type="entry name" value="TWO-COMPONENT HISTIDINE PROTEIN KINASE"/>
    <property type="match status" value="1"/>
</dbReference>
<evidence type="ECO:0000256" key="10">
    <source>
        <dbReference type="ARBA" id="ARBA00023012"/>
    </source>
</evidence>
<dbReference type="PANTHER" id="PTHR43047:SF72">
    <property type="entry name" value="OSMOSENSING HISTIDINE PROTEIN KINASE SLN1"/>
    <property type="match status" value="1"/>
</dbReference>
<dbReference type="Gene3D" id="3.40.50.2300">
    <property type="match status" value="1"/>
</dbReference>
<comment type="catalytic activity">
    <reaction evidence="1">
        <text>ATP + protein L-histidine = ADP + protein N-phospho-L-histidine.</text>
        <dbReference type="EC" id="2.7.13.3"/>
    </reaction>
</comment>
<gene>
    <name evidence="19" type="ORF">GGC33_04060</name>
</gene>
<evidence type="ECO:0000259" key="17">
    <source>
        <dbReference type="PROSITE" id="PS50112"/>
    </source>
</evidence>
<evidence type="ECO:0000256" key="7">
    <source>
        <dbReference type="ARBA" id="ARBA00022741"/>
    </source>
</evidence>
<evidence type="ECO:0000256" key="2">
    <source>
        <dbReference type="ARBA" id="ARBA00004370"/>
    </source>
</evidence>
<evidence type="ECO:0000256" key="3">
    <source>
        <dbReference type="ARBA" id="ARBA00006402"/>
    </source>
</evidence>
<dbReference type="SMART" id="SM00448">
    <property type="entry name" value="REC"/>
    <property type="match status" value="1"/>
</dbReference>
<dbReference type="FunFam" id="1.10.287.130:FF:000038">
    <property type="entry name" value="Sensory transduction histidine kinase"/>
    <property type="match status" value="1"/>
</dbReference>
<dbReference type="GO" id="GO:0005886">
    <property type="term" value="C:plasma membrane"/>
    <property type="evidence" value="ECO:0007669"/>
    <property type="project" value="TreeGrafter"/>
</dbReference>
<dbReference type="InterPro" id="IPR005467">
    <property type="entry name" value="His_kinase_dom"/>
</dbReference>
<dbReference type="InterPro" id="IPR036097">
    <property type="entry name" value="HisK_dim/P_sf"/>
</dbReference>
<evidence type="ECO:0000256" key="1">
    <source>
        <dbReference type="ARBA" id="ARBA00000085"/>
    </source>
</evidence>
<evidence type="ECO:0000256" key="9">
    <source>
        <dbReference type="ARBA" id="ARBA00022840"/>
    </source>
</evidence>
<dbReference type="InterPro" id="IPR001789">
    <property type="entry name" value="Sig_transdc_resp-reg_receiver"/>
</dbReference>
<dbReference type="InterPro" id="IPR036890">
    <property type="entry name" value="HATPase_C_sf"/>
</dbReference>
<dbReference type="CDD" id="cd00082">
    <property type="entry name" value="HisKA"/>
    <property type="match status" value="1"/>
</dbReference>
<evidence type="ECO:0000259" key="16">
    <source>
        <dbReference type="PROSITE" id="PS50110"/>
    </source>
</evidence>
<dbReference type="PRINTS" id="PR00344">
    <property type="entry name" value="BCTRLSENSOR"/>
</dbReference>
<dbReference type="Pfam" id="PF02518">
    <property type="entry name" value="HATPase_c"/>
    <property type="match status" value="1"/>
</dbReference>
<keyword evidence="10" id="KW-0902">Two-component regulatory system</keyword>
<dbReference type="SMART" id="SM00091">
    <property type="entry name" value="PAS"/>
    <property type="match status" value="4"/>
</dbReference>
<dbReference type="PROSITE" id="PS50110">
    <property type="entry name" value="RESPONSE_REGULATORY"/>
    <property type="match status" value="1"/>
</dbReference>
<evidence type="ECO:0000256" key="4">
    <source>
        <dbReference type="ARBA" id="ARBA00012438"/>
    </source>
</evidence>
<evidence type="ECO:0000256" key="12">
    <source>
        <dbReference type="ARBA" id="ARBA00023306"/>
    </source>
</evidence>
<keyword evidence="11" id="KW-0472">Membrane</keyword>
<dbReference type="InterPro" id="IPR035965">
    <property type="entry name" value="PAS-like_dom_sf"/>
</dbReference>
<feature type="domain" description="Histidine kinase" evidence="15">
    <location>
        <begin position="693"/>
        <end position="920"/>
    </location>
</feature>
<evidence type="ECO:0000256" key="6">
    <source>
        <dbReference type="ARBA" id="ARBA00022679"/>
    </source>
</evidence>
<dbReference type="PROSITE" id="PS50113">
    <property type="entry name" value="PAC"/>
    <property type="match status" value="2"/>
</dbReference>
<evidence type="ECO:0000256" key="8">
    <source>
        <dbReference type="ARBA" id="ARBA00022777"/>
    </source>
</evidence>
<keyword evidence="9" id="KW-0067">ATP-binding</keyword>
<feature type="domain" description="PAS" evidence="17">
    <location>
        <begin position="176"/>
        <end position="249"/>
    </location>
</feature>
<dbReference type="InterPro" id="IPR000014">
    <property type="entry name" value="PAS"/>
</dbReference>
<dbReference type="EC" id="2.7.13.3" evidence="4"/>
<dbReference type="SMART" id="SM00086">
    <property type="entry name" value="PAC"/>
    <property type="match status" value="3"/>
</dbReference>
<dbReference type="InterPro" id="IPR013655">
    <property type="entry name" value="PAS_fold_3"/>
</dbReference>
<dbReference type="SMART" id="SM00388">
    <property type="entry name" value="HisKA"/>
    <property type="match status" value="1"/>
</dbReference>
<dbReference type="FunFam" id="3.30.565.10:FF:000010">
    <property type="entry name" value="Sensor histidine kinase RcsC"/>
    <property type="match status" value="1"/>
</dbReference>
<dbReference type="CDD" id="cd00130">
    <property type="entry name" value="PAS"/>
    <property type="match status" value="3"/>
</dbReference>
<dbReference type="SUPFAM" id="SSF55785">
    <property type="entry name" value="PYP-like sensor domain (PAS domain)"/>
    <property type="match status" value="4"/>
</dbReference>
<evidence type="ECO:0000256" key="13">
    <source>
        <dbReference type="ARBA" id="ARBA00074306"/>
    </source>
</evidence>
<organism evidence="19 20">
    <name type="scientific">Cyanobacterium aponinum 0216</name>
    <dbReference type="NCBI Taxonomy" id="2676140"/>
    <lineage>
        <taxon>Bacteria</taxon>
        <taxon>Bacillati</taxon>
        <taxon>Cyanobacteriota</taxon>
        <taxon>Cyanophyceae</taxon>
        <taxon>Oscillatoriophycideae</taxon>
        <taxon>Chroococcales</taxon>
        <taxon>Geminocystaceae</taxon>
        <taxon>Cyanobacterium</taxon>
    </lineage>
</organism>
<keyword evidence="8" id="KW-0418">Kinase</keyword>
<dbReference type="InterPro" id="IPR004358">
    <property type="entry name" value="Sig_transdc_His_kin-like_C"/>
</dbReference>
<comment type="caution">
    <text evidence="14">Lacks conserved residue(s) required for the propagation of feature annotation.</text>
</comment>
<dbReference type="GO" id="GO:0000155">
    <property type="term" value="F:phosphorelay sensor kinase activity"/>
    <property type="evidence" value="ECO:0007669"/>
    <property type="project" value="InterPro"/>
</dbReference>
<keyword evidence="7" id="KW-0547">Nucleotide-binding</keyword>
<dbReference type="SUPFAM" id="SSF47384">
    <property type="entry name" value="Homodimeric domain of signal transducing histidine kinase"/>
    <property type="match status" value="1"/>
</dbReference>
<evidence type="ECO:0000313" key="20">
    <source>
        <dbReference type="Proteomes" id="UP000437131"/>
    </source>
</evidence>
<dbReference type="SUPFAM" id="SSF52172">
    <property type="entry name" value="CheY-like"/>
    <property type="match status" value="1"/>
</dbReference>
<feature type="domain" description="PAS" evidence="17">
    <location>
        <begin position="421"/>
        <end position="491"/>
    </location>
</feature>
<sequence length="1150" mass="133095">MKITINPVMSSEKINLLLIEPQKGNYSLIRKLLTQIKYADYSLKWFKNIQEAAVSASQFYDYDAYIINSSANNIKQWCKQLFPSPIILLTEDIATGRNFLHQGISDYLVINQLNSVLLEHSLRLSLENSRYQKQLKQNTINYQTTIAQEREKLKQIIIFHEDTTLRKQTQLELESQKKKYKTILKTAMNGIWIVDVATNPPRLVEVNDAYCYMSGYTKSELLSMSILDIEYDLNPKTLQERTEMIIKSQKLCFETKHRRKDGTMMDLLVSVNYIKEFNLVVGFQQDITEKNKVQNQLLETNAKMSAIFDALPDLFLTISSQGIIIDYKSSSRFSNLYLSAEVSLSKSIMDVFPDYFCQKIFDAIKYCQQTKEVVKFDYSILRNGKINYEEARVVALNNQEFLINIRNITQTKLAEIALKESENRYAELAESLPIGLYRNNTEGQCIYINQKTGELLGISFEECLGEGWAKRLHPEDAQRIYESWMKAFKSKSYWQEEYRFLHPNGKVVWVMANCTFTYNEKGENTGSIGGLTDITPLKELEQNLQKSQKFIETIINTIPFPIFWKDRNSIFLGCNQLLADIHGLSSTNEIIGKTPFDFAVTEEEALKYIEDDREVIESNQAKLFIEETFTLDNGEQLWIETHKAPLPDEKGNIIGLVGMFKDITERKQTEIELKKAKIKAEEASQAKSLFLANMSHELRTPLNAILGFTQLMSLDDDISQRHKQYINTISKSGEHLLSLINEIIDLSKIEYGKLKVNKYSFNFLDFLNNLDEIFTLKARNKNIDFILHKQSGLPEYIKTDQGKLRSIITNLINNGIKFTRQGSITLTVKIINDDNSQQEDNQNVNIYFSVEDTGAGIPENELEKIFKVFTQGNRGQNSGEGSGLGLAICKTYTNLLGGHIKVSSKLHYGSKFEFNIICQKVKFTDLVKGNNIVKIVNNDSFISKYRILLLEKNSVDIQIIRHLFRGANFELREGKNRQEILDIYQQWQPSLILISVSSLNSKNIETVKIIRRLEFNYSYQTKIVALTTLSSTNELLTAGFDDFILKPFDFTNFWRKIELCLNIELKWQNEIVDHENNQKTIRLKPEDLVFMGYSWRKKLFYNSLSARSSKIIKTIEEIPYKYQQIRESLKLLTDQLNFEELMYLSNINDY</sequence>